<keyword evidence="1" id="KW-0732">Signal</keyword>
<feature type="chain" id="PRO_5045512765" evidence="1">
    <location>
        <begin position="19"/>
        <end position="61"/>
    </location>
</feature>
<dbReference type="RGD" id="1359357">
    <property type="gene designation" value="Eogt"/>
</dbReference>
<name>A0ABK0LXF0_RAT</name>
<protein>
    <submittedName>
        <fullName evidence="2">EGF domain specific O-linked N-acetylglucosamine transferase</fullName>
    </submittedName>
</protein>
<organism evidence="2 3">
    <name type="scientific">Rattus norvegicus</name>
    <name type="common">Rat</name>
    <dbReference type="NCBI Taxonomy" id="10116"/>
    <lineage>
        <taxon>Eukaryota</taxon>
        <taxon>Metazoa</taxon>
        <taxon>Chordata</taxon>
        <taxon>Craniata</taxon>
        <taxon>Vertebrata</taxon>
        <taxon>Euteleostomi</taxon>
        <taxon>Mammalia</taxon>
        <taxon>Eutheria</taxon>
        <taxon>Euarchontoglires</taxon>
        <taxon>Glires</taxon>
        <taxon>Rodentia</taxon>
        <taxon>Myomorpha</taxon>
        <taxon>Muroidea</taxon>
        <taxon>Muridae</taxon>
        <taxon>Murinae</taxon>
        <taxon>Rattus</taxon>
    </lineage>
</organism>
<accession>A0ABK0LXF0</accession>
<evidence type="ECO:0000313" key="3">
    <source>
        <dbReference type="Proteomes" id="UP000002494"/>
    </source>
</evidence>
<evidence type="ECO:0000256" key="1">
    <source>
        <dbReference type="SAM" id="SignalP"/>
    </source>
</evidence>
<dbReference type="GeneTree" id="ENSGT00940000156493"/>
<keyword evidence="3" id="KW-1185">Reference proteome</keyword>
<sequence>MLMLLVFGVLLHEVPLSGQDEAHPEASTTSPGRSPAKCFLKIRGTIQLWGSTRSLPTTLST</sequence>
<reference evidence="2" key="1">
    <citation type="submission" date="2024-01" db="EMBL/GenBank/DDBJ databases">
        <title>GRCr8: a new rat reference genome assembly contstructed from accurate long reads and long range scaffolding.</title>
        <authorList>
            <person name="Doris P.A."/>
            <person name="Kalbfleisch T."/>
            <person name="Li K."/>
            <person name="Howe K."/>
            <person name="Wood J."/>
        </authorList>
    </citation>
    <scope>NUCLEOTIDE SEQUENCE [LARGE SCALE GENOMIC DNA]</scope>
    <source>
        <strain evidence="2">Brown Norway</strain>
    </source>
</reference>
<reference evidence="2" key="3">
    <citation type="submission" date="2025-09" db="UniProtKB">
        <authorList>
            <consortium name="Ensembl"/>
        </authorList>
    </citation>
    <scope>IDENTIFICATION</scope>
    <source>
        <strain evidence="2">Brown Norway</strain>
    </source>
</reference>
<gene>
    <name evidence="2" type="primary">Eogt</name>
</gene>
<dbReference type="Ensembl" id="ENSRNOT00000125432.1">
    <property type="protein sequence ID" value="ENSRNOP00000106888.1"/>
    <property type="gene ID" value="ENSRNOG00000024533.5"/>
</dbReference>
<feature type="signal peptide" evidence="1">
    <location>
        <begin position="1"/>
        <end position="18"/>
    </location>
</feature>
<dbReference type="Proteomes" id="UP000002494">
    <property type="component" value="Chromosome 4"/>
</dbReference>
<reference evidence="2" key="2">
    <citation type="submission" date="2025-08" db="UniProtKB">
        <authorList>
            <consortium name="Ensembl"/>
        </authorList>
    </citation>
    <scope>IDENTIFICATION</scope>
    <source>
        <strain evidence="2">Brown Norway</strain>
    </source>
</reference>
<evidence type="ECO:0000313" key="2">
    <source>
        <dbReference type="Ensembl" id="ENSRNOP00000106888.1"/>
    </source>
</evidence>
<proteinExistence type="predicted"/>